<name>A0A554LJ31_9BACT</name>
<proteinExistence type="predicted"/>
<dbReference type="EMBL" id="VMGK01000018">
    <property type="protein sequence ID" value="TSC92649.1"/>
    <property type="molecule type" value="Genomic_DNA"/>
</dbReference>
<protein>
    <recommendedName>
        <fullName evidence="3">SpoVT-AbrB domain-containing protein</fullName>
    </recommendedName>
</protein>
<sequence length="81" mass="9425">MTRTKRKIIKFSNYSFCVTLPKKAVDALGWKKGQAVSVNFDEKSKRIHIFRARANGDMKKLIVQSKQKTKKTAKSTPRLRW</sequence>
<comment type="caution">
    <text evidence="1">The sequence shown here is derived from an EMBL/GenBank/DDBJ whole genome shotgun (WGS) entry which is preliminary data.</text>
</comment>
<dbReference type="AlphaFoldDB" id="A0A554LJ31"/>
<evidence type="ECO:0000313" key="1">
    <source>
        <dbReference type="EMBL" id="TSC92649.1"/>
    </source>
</evidence>
<evidence type="ECO:0008006" key="3">
    <source>
        <dbReference type="Google" id="ProtNLM"/>
    </source>
</evidence>
<gene>
    <name evidence="1" type="ORF">CEN89_579</name>
</gene>
<dbReference type="Proteomes" id="UP000315689">
    <property type="component" value="Unassembled WGS sequence"/>
</dbReference>
<evidence type="ECO:0000313" key="2">
    <source>
        <dbReference type="Proteomes" id="UP000315689"/>
    </source>
</evidence>
<accession>A0A554LJ31</accession>
<reference evidence="1 2" key="1">
    <citation type="submission" date="2017-07" db="EMBL/GenBank/DDBJ databases">
        <title>Mechanisms for carbon and nitrogen cycling indicate functional differentiation within the Candidate Phyla Radiation.</title>
        <authorList>
            <person name="Danczak R.E."/>
            <person name="Johnston M.D."/>
            <person name="Kenah C."/>
            <person name="Slattery M."/>
            <person name="Wrighton K.C."/>
            <person name="Wilkins M.J."/>
        </authorList>
    </citation>
    <scope>NUCLEOTIDE SEQUENCE [LARGE SCALE GENOMIC DNA]</scope>
    <source>
        <strain evidence="1">Licking1014_7</strain>
    </source>
</reference>
<organism evidence="1 2">
    <name type="scientific">Candidatus Berkelbacteria bacterium Licking1014_7</name>
    <dbReference type="NCBI Taxonomy" id="2017147"/>
    <lineage>
        <taxon>Bacteria</taxon>
        <taxon>Candidatus Berkelbacteria</taxon>
    </lineage>
</organism>